<dbReference type="EMBL" id="CP061539">
    <property type="protein sequence ID" value="QOW64649.1"/>
    <property type="molecule type" value="Genomic_DNA"/>
</dbReference>
<reference evidence="1 2" key="1">
    <citation type="submission" date="2020-09" db="EMBL/GenBank/DDBJ databases">
        <title>Investigation of environmental microbes.</title>
        <authorList>
            <person name="Ou Y."/>
            <person name="Kang Q."/>
        </authorList>
    </citation>
    <scope>NUCLEOTIDE SEQUENCE [LARGE SCALE GENOMIC DNA]</scope>
    <source>
        <strain evidence="1 2">KJZ-14</strain>
    </source>
</reference>
<name>A0A7S6WX05_9MICC</name>
<sequence>MCEVRLDGDIKHTYKGLQSAEIQIPLVAADPFLYGPPQRFQIYPAGAGTGLMYPLFTTKKAVDGTPVLDWGAGTPVGGSGINEGNATAYPTITVRGDWPAGFTLTANGKRLTYAAPVHNSTPVVVDCKTGSVLTGDMDKTYQLTERAWLAVDPESTFQPTIRALAPSSGWADVEISSTYI</sequence>
<gene>
    <name evidence="1" type="ORF">IDM49_11275</name>
</gene>
<protein>
    <submittedName>
        <fullName evidence="1">Uncharacterized protein</fullName>
    </submittedName>
</protein>
<dbReference type="Proteomes" id="UP000516404">
    <property type="component" value="Chromosome"/>
</dbReference>
<keyword evidence="2" id="KW-1185">Reference proteome</keyword>
<evidence type="ECO:0000313" key="2">
    <source>
        <dbReference type="Proteomes" id="UP000516404"/>
    </source>
</evidence>
<dbReference type="KEGG" id="rter:IDM49_11275"/>
<dbReference type="RefSeq" id="WP_193836682.1">
    <property type="nucleotide sequence ID" value="NZ_CP061539.1"/>
</dbReference>
<dbReference type="AlphaFoldDB" id="A0A7S6WX05"/>
<dbReference type="GeneID" id="96623706"/>
<organism evidence="1 2">
    <name type="scientific">Rothia terrae</name>
    <dbReference type="NCBI Taxonomy" id="396015"/>
    <lineage>
        <taxon>Bacteria</taxon>
        <taxon>Bacillati</taxon>
        <taxon>Actinomycetota</taxon>
        <taxon>Actinomycetes</taxon>
        <taxon>Micrococcales</taxon>
        <taxon>Micrococcaceae</taxon>
        <taxon>Rothia</taxon>
    </lineage>
</organism>
<evidence type="ECO:0000313" key="1">
    <source>
        <dbReference type="EMBL" id="QOW64649.1"/>
    </source>
</evidence>
<proteinExistence type="predicted"/>
<accession>A0A7S6WX05</accession>